<gene>
    <name evidence="10" type="ORF">CHC_T00007254001</name>
</gene>
<dbReference type="Pfam" id="PF01488">
    <property type="entry name" value="Shikimate_DH"/>
    <property type="match status" value="1"/>
</dbReference>
<dbReference type="InterPro" id="IPR001381">
    <property type="entry name" value="DHquinase_I"/>
</dbReference>
<evidence type="ECO:0000256" key="4">
    <source>
        <dbReference type="ARBA" id="ARBA00023002"/>
    </source>
</evidence>
<name>R7QS49_CHOCR</name>
<evidence type="ECO:0000259" key="7">
    <source>
        <dbReference type="Pfam" id="PF01488"/>
    </source>
</evidence>
<organism evidence="10 11">
    <name type="scientific">Chondrus crispus</name>
    <name type="common">Carrageen Irish moss</name>
    <name type="synonym">Polymorpha crispa</name>
    <dbReference type="NCBI Taxonomy" id="2769"/>
    <lineage>
        <taxon>Eukaryota</taxon>
        <taxon>Rhodophyta</taxon>
        <taxon>Florideophyceae</taxon>
        <taxon>Rhodymeniophycidae</taxon>
        <taxon>Gigartinales</taxon>
        <taxon>Gigartinaceae</taxon>
        <taxon>Chondrus</taxon>
    </lineage>
</organism>
<dbReference type="PANTHER" id="PTHR21089">
    <property type="entry name" value="SHIKIMATE DEHYDROGENASE"/>
    <property type="match status" value="1"/>
</dbReference>
<evidence type="ECO:0000313" key="10">
    <source>
        <dbReference type="EMBL" id="CDF40543.1"/>
    </source>
</evidence>
<dbReference type="GO" id="GO:0019632">
    <property type="term" value="P:shikimate metabolic process"/>
    <property type="evidence" value="ECO:0007669"/>
    <property type="project" value="InterPro"/>
</dbReference>
<evidence type="ECO:0000259" key="8">
    <source>
        <dbReference type="Pfam" id="PF08501"/>
    </source>
</evidence>
<dbReference type="HAMAP" id="MF_00222">
    <property type="entry name" value="Shikimate_DH_AroE"/>
    <property type="match status" value="1"/>
</dbReference>
<dbReference type="CDD" id="cd01065">
    <property type="entry name" value="NAD_bind_Shikimate_DH"/>
    <property type="match status" value="1"/>
</dbReference>
<dbReference type="InterPro" id="IPR036291">
    <property type="entry name" value="NAD(P)-bd_dom_sf"/>
</dbReference>
<evidence type="ECO:0000256" key="3">
    <source>
        <dbReference type="ARBA" id="ARBA00022857"/>
    </source>
</evidence>
<dbReference type="Gene3D" id="3.40.50.720">
    <property type="entry name" value="NAD(P)-binding Rossmann-like Domain"/>
    <property type="match status" value="1"/>
</dbReference>
<dbReference type="GO" id="GO:0008652">
    <property type="term" value="P:amino acid biosynthetic process"/>
    <property type="evidence" value="ECO:0007669"/>
    <property type="project" value="UniProtKB-KW"/>
</dbReference>
<dbReference type="OrthoDB" id="204377at2759"/>
<evidence type="ECO:0000256" key="1">
    <source>
        <dbReference type="ARBA" id="ARBA00012962"/>
    </source>
</evidence>
<dbReference type="AlphaFoldDB" id="R7QS49"/>
<dbReference type="InterPro" id="IPR013785">
    <property type="entry name" value="Aldolase_TIM"/>
</dbReference>
<dbReference type="InterPro" id="IPR022893">
    <property type="entry name" value="Shikimate_DH_fam"/>
</dbReference>
<dbReference type="UniPathway" id="UPA00053">
    <property type="reaction ID" value="UER00087"/>
</dbReference>
<dbReference type="SUPFAM" id="SSF51735">
    <property type="entry name" value="NAD(P)-binding Rossmann-fold domains"/>
    <property type="match status" value="1"/>
</dbReference>
<dbReference type="NCBIfam" id="TIGR00507">
    <property type="entry name" value="aroE"/>
    <property type="match status" value="1"/>
</dbReference>
<dbReference type="KEGG" id="ccp:CHC_T00007254001"/>
<feature type="domain" description="Quinate/shikimate 5-dehydrogenase/glutamyl-tRNA reductase" evidence="7">
    <location>
        <begin position="421"/>
        <end position="523"/>
    </location>
</feature>
<feature type="region of interest" description="Disordered" evidence="6">
    <location>
        <begin position="28"/>
        <end position="76"/>
    </location>
</feature>
<feature type="domain" description="SDH C-terminal" evidence="9">
    <location>
        <begin position="547"/>
        <end position="578"/>
    </location>
</feature>
<dbReference type="GO" id="GO:0009073">
    <property type="term" value="P:aromatic amino acid family biosynthetic process"/>
    <property type="evidence" value="ECO:0007669"/>
    <property type="project" value="UniProtKB-KW"/>
</dbReference>
<feature type="domain" description="Shikimate dehydrogenase substrate binding N-terminal" evidence="8">
    <location>
        <begin position="315"/>
        <end position="396"/>
    </location>
</feature>
<dbReference type="GO" id="GO:0050661">
    <property type="term" value="F:NADP binding"/>
    <property type="evidence" value="ECO:0007669"/>
    <property type="project" value="InterPro"/>
</dbReference>
<evidence type="ECO:0000313" key="11">
    <source>
        <dbReference type="Proteomes" id="UP000012073"/>
    </source>
</evidence>
<dbReference type="Pfam" id="PF01487">
    <property type="entry name" value="DHquinase_I"/>
    <property type="match status" value="1"/>
</dbReference>
<dbReference type="InterPro" id="IPR006151">
    <property type="entry name" value="Shikm_DH/Glu-tRNA_Rdtase"/>
</dbReference>
<dbReference type="GO" id="GO:0003855">
    <property type="term" value="F:3-dehydroquinate dehydratase activity"/>
    <property type="evidence" value="ECO:0007669"/>
    <property type="project" value="InterPro"/>
</dbReference>
<keyword evidence="11" id="KW-1185">Reference proteome</keyword>
<dbReference type="RefSeq" id="XP_005710837.1">
    <property type="nucleotide sequence ID" value="XM_005710780.1"/>
</dbReference>
<dbReference type="GO" id="GO:0009423">
    <property type="term" value="P:chorismate biosynthetic process"/>
    <property type="evidence" value="ECO:0007669"/>
    <property type="project" value="UniProtKB-UniPathway"/>
</dbReference>
<dbReference type="GO" id="GO:0004764">
    <property type="term" value="F:shikimate 3-dehydrogenase (NADP+) activity"/>
    <property type="evidence" value="ECO:0007669"/>
    <property type="project" value="UniProtKB-EC"/>
</dbReference>
<evidence type="ECO:0000256" key="2">
    <source>
        <dbReference type="ARBA" id="ARBA00022605"/>
    </source>
</evidence>
<dbReference type="Gramene" id="CDF40543">
    <property type="protein sequence ID" value="CDF40543"/>
    <property type="gene ID" value="CHC_T00007254001"/>
</dbReference>
<dbReference type="Gene3D" id="3.40.50.10860">
    <property type="entry name" value="Leucine Dehydrogenase, chain A, domain 1"/>
    <property type="match status" value="1"/>
</dbReference>
<dbReference type="Pfam" id="PF08501">
    <property type="entry name" value="Shikimate_dh_N"/>
    <property type="match status" value="1"/>
</dbReference>
<dbReference type="SUPFAM" id="SSF51569">
    <property type="entry name" value="Aldolase"/>
    <property type="match status" value="1"/>
</dbReference>
<dbReference type="SUPFAM" id="SSF53223">
    <property type="entry name" value="Aminoacid dehydrogenase-like, N-terminal domain"/>
    <property type="match status" value="1"/>
</dbReference>
<evidence type="ECO:0000259" key="9">
    <source>
        <dbReference type="Pfam" id="PF18317"/>
    </source>
</evidence>
<dbReference type="InterPro" id="IPR011342">
    <property type="entry name" value="Shikimate_DH"/>
</dbReference>
<dbReference type="InterPro" id="IPR046346">
    <property type="entry name" value="Aminoacid_DH-like_N_sf"/>
</dbReference>
<dbReference type="InterPro" id="IPR013708">
    <property type="entry name" value="Shikimate_DH-bd_N"/>
</dbReference>
<dbReference type="InterPro" id="IPR041121">
    <property type="entry name" value="SDH_C"/>
</dbReference>
<evidence type="ECO:0000256" key="6">
    <source>
        <dbReference type="SAM" id="MobiDB-lite"/>
    </source>
</evidence>
<protein>
    <recommendedName>
        <fullName evidence="1">shikimate dehydrogenase (NADP(+))</fullName>
        <ecNumber evidence="1">1.1.1.25</ecNumber>
    </recommendedName>
</protein>
<dbReference type="NCBIfam" id="TIGR01093">
    <property type="entry name" value="aroD"/>
    <property type="match status" value="1"/>
</dbReference>
<feature type="compositionally biased region" description="Polar residues" evidence="6">
    <location>
        <begin position="30"/>
        <end position="40"/>
    </location>
</feature>
<proteinExistence type="inferred from homology"/>
<dbReference type="Proteomes" id="UP000012073">
    <property type="component" value="Unassembled WGS sequence"/>
</dbReference>
<keyword evidence="4" id="KW-0560">Oxidoreductase</keyword>
<keyword evidence="5" id="KW-0057">Aromatic amino acid biosynthesis</keyword>
<dbReference type="EC" id="1.1.1.25" evidence="1"/>
<reference evidence="11" key="1">
    <citation type="journal article" date="2013" name="Proc. Natl. Acad. Sci. U.S.A.">
        <title>Genome structure and metabolic features in the red seaweed Chondrus crispus shed light on evolution of the Archaeplastida.</title>
        <authorList>
            <person name="Collen J."/>
            <person name="Porcel B."/>
            <person name="Carre W."/>
            <person name="Ball S.G."/>
            <person name="Chaparro C."/>
            <person name="Tonon T."/>
            <person name="Barbeyron T."/>
            <person name="Michel G."/>
            <person name="Noel B."/>
            <person name="Valentin K."/>
            <person name="Elias M."/>
            <person name="Artiguenave F."/>
            <person name="Arun A."/>
            <person name="Aury J.M."/>
            <person name="Barbosa-Neto J.F."/>
            <person name="Bothwell J.H."/>
            <person name="Bouget F.Y."/>
            <person name="Brillet L."/>
            <person name="Cabello-Hurtado F."/>
            <person name="Capella-Gutierrez S."/>
            <person name="Charrier B."/>
            <person name="Cladiere L."/>
            <person name="Cock J.M."/>
            <person name="Coelho S.M."/>
            <person name="Colleoni C."/>
            <person name="Czjzek M."/>
            <person name="Da Silva C."/>
            <person name="Delage L."/>
            <person name="Denoeud F."/>
            <person name="Deschamps P."/>
            <person name="Dittami S.M."/>
            <person name="Gabaldon T."/>
            <person name="Gachon C.M."/>
            <person name="Groisillier A."/>
            <person name="Herve C."/>
            <person name="Jabbari K."/>
            <person name="Katinka M."/>
            <person name="Kloareg B."/>
            <person name="Kowalczyk N."/>
            <person name="Labadie K."/>
            <person name="Leblanc C."/>
            <person name="Lopez P.J."/>
            <person name="McLachlan D.H."/>
            <person name="Meslet-Cladiere L."/>
            <person name="Moustafa A."/>
            <person name="Nehr Z."/>
            <person name="Nyvall Collen P."/>
            <person name="Panaud O."/>
            <person name="Partensky F."/>
            <person name="Poulain J."/>
            <person name="Rensing S.A."/>
            <person name="Rousvoal S."/>
            <person name="Samson G."/>
            <person name="Symeonidi A."/>
            <person name="Weissenbach J."/>
            <person name="Zambounis A."/>
            <person name="Wincker P."/>
            <person name="Boyen C."/>
        </authorList>
    </citation>
    <scope>NUCLEOTIDE SEQUENCE [LARGE SCALE GENOMIC DNA]</scope>
    <source>
        <strain evidence="11">cv. Stackhouse</strain>
    </source>
</reference>
<keyword evidence="2" id="KW-0028">Amino-acid biosynthesis</keyword>
<dbReference type="STRING" id="2769.R7QS49"/>
<dbReference type="HAMAP" id="MF_00214">
    <property type="entry name" value="AroD"/>
    <property type="match status" value="1"/>
</dbReference>
<accession>R7QS49</accession>
<dbReference type="Pfam" id="PF18317">
    <property type="entry name" value="SDH_C"/>
    <property type="match status" value="1"/>
</dbReference>
<dbReference type="EMBL" id="HG002195">
    <property type="protein sequence ID" value="CDF40543.1"/>
    <property type="molecule type" value="Genomic_DNA"/>
</dbReference>
<dbReference type="Gene3D" id="3.20.20.70">
    <property type="entry name" value="Aldolase class I"/>
    <property type="match status" value="1"/>
</dbReference>
<dbReference type="CDD" id="cd00502">
    <property type="entry name" value="DHQase_I"/>
    <property type="match status" value="1"/>
</dbReference>
<dbReference type="PhylomeDB" id="R7QS49"/>
<dbReference type="PANTHER" id="PTHR21089:SF1">
    <property type="entry name" value="BIFUNCTIONAL 3-DEHYDROQUINATE DEHYDRATASE_SHIKIMATE DEHYDROGENASE, CHLOROPLASTIC"/>
    <property type="match status" value="1"/>
</dbReference>
<evidence type="ECO:0000256" key="5">
    <source>
        <dbReference type="ARBA" id="ARBA00023141"/>
    </source>
</evidence>
<dbReference type="GeneID" id="17318556"/>
<keyword evidence="3" id="KW-0521">NADP</keyword>
<feature type="compositionally biased region" description="Low complexity" evidence="6">
    <location>
        <begin position="48"/>
        <end position="62"/>
    </location>
</feature>
<dbReference type="OMA" id="QCCDEVD"/>
<sequence>MAHSHRAAASHDNRSLMAFTTAMTVPARPTTLSTSSTAQVSPRRLHGRTAPNRRATRPPVATSTAVNPSPSPFPPPTASTLICTSLTATTVSAQLAQMSAAKAAGADLAEIRIDLLDLAEQPNWPSIFTGRELPVIVTNRASWEGGNAPDDEDARLGMLAHAVSLGVPFVDVELKAAPRFQHILDERGIEMMGTKLILSHHNFHRHLEPGEVEEVQRGMKEAGADVHKIAMMATSAMHNALVFDTLIGAQVPTIMLAMGELGQLSRLAAPRFGAFLTFASVAAGEESALGQVDADTLNQLYRFRSIGVDTPMYGVIGNPVSHSASPAVHNAALSVTGKEGVYFPLKVDAEVPHFIREMAARGFAGFSVTIPGKLVAMEAMDKIDDVARRIGAINTVVKKEDGTLEGYNTDWVAALSAVEEKVEGGMQRKRVLCIGAGGAGRGLAFGALERGARHVVVANRTKAKAEALAADLGALASGIGLDEMVDEEEFDVIMNTTSVGMSPRVEDSPVDKRLFRKGMVVFDAVYNPLETRMLKEATAAGCVTVSGLEMFVRQAGEQFKLWFPDVEAPVGAMREVVLKRLGR</sequence>